<dbReference type="InterPro" id="IPR000182">
    <property type="entry name" value="GNAT_dom"/>
</dbReference>
<dbReference type="PROSITE" id="PS51186">
    <property type="entry name" value="GNAT"/>
    <property type="match status" value="1"/>
</dbReference>
<evidence type="ECO:0000313" key="2">
    <source>
        <dbReference type="EMBL" id="KAF4672047.1"/>
    </source>
</evidence>
<gene>
    <name evidence="2" type="ORF">FOL47_000987</name>
</gene>
<comment type="caution">
    <text evidence="2">The sequence shown here is derived from an EMBL/GenBank/DDBJ whole genome shotgun (WGS) entry which is preliminary data.</text>
</comment>
<dbReference type="Gene3D" id="3.40.630.30">
    <property type="match status" value="1"/>
</dbReference>
<dbReference type="SUPFAM" id="SSF55729">
    <property type="entry name" value="Acyl-CoA N-acyltransferases (Nat)"/>
    <property type="match status" value="1"/>
</dbReference>
<dbReference type="GO" id="GO:0016747">
    <property type="term" value="F:acyltransferase activity, transferring groups other than amino-acyl groups"/>
    <property type="evidence" value="ECO:0007669"/>
    <property type="project" value="InterPro"/>
</dbReference>
<dbReference type="EMBL" id="JAAPAO010000121">
    <property type="protein sequence ID" value="KAF4672047.1"/>
    <property type="molecule type" value="Genomic_DNA"/>
</dbReference>
<proteinExistence type="predicted"/>
<evidence type="ECO:0000313" key="3">
    <source>
        <dbReference type="Proteomes" id="UP000591131"/>
    </source>
</evidence>
<dbReference type="Proteomes" id="UP000591131">
    <property type="component" value="Unassembled WGS sequence"/>
</dbReference>
<protein>
    <recommendedName>
        <fullName evidence="1">N-acetyltransferase domain-containing protein</fullName>
    </recommendedName>
</protein>
<name>A0A7J6MKZ6_PERCH</name>
<keyword evidence="3" id="KW-1185">Reference proteome</keyword>
<feature type="domain" description="N-acetyltransferase" evidence="1">
    <location>
        <begin position="6"/>
        <end position="169"/>
    </location>
</feature>
<dbReference type="CDD" id="cd04301">
    <property type="entry name" value="NAT_SF"/>
    <property type="match status" value="1"/>
</dbReference>
<dbReference type="Pfam" id="PF00583">
    <property type="entry name" value="Acetyltransf_1"/>
    <property type="match status" value="1"/>
</dbReference>
<dbReference type="AlphaFoldDB" id="A0A7J6MKZ6"/>
<accession>A0A7J6MKZ6</accession>
<evidence type="ECO:0000259" key="1">
    <source>
        <dbReference type="PROSITE" id="PS51186"/>
    </source>
</evidence>
<reference evidence="2 3" key="1">
    <citation type="submission" date="2020-04" db="EMBL/GenBank/DDBJ databases">
        <title>Perkinsus chesapeaki whole genome sequence.</title>
        <authorList>
            <person name="Bogema D.R."/>
        </authorList>
    </citation>
    <scope>NUCLEOTIDE SEQUENCE [LARGE SCALE GENOMIC DNA]</scope>
    <source>
        <strain evidence="2">ATCC PRA-425</strain>
    </source>
</reference>
<dbReference type="OrthoDB" id="47374at2759"/>
<organism evidence="2 3">
    <name type="scientific">Perkinsus chesapeaki</name>
    <name type="common">Clam parasite</name>
    <name type="synonym">Perkinsus andrewsi</name>
    <dbReference type="NCBI Taxonomy" id="330153"/>
    <lineage>
        <taxon>Eukaryota</taxon>
        <taxon>Sar</taxon>
        <taxon>Alveolata</taxon>
        <taxon>Perkinsozoa</taxon>
        <taxon>Perkinsea</taxon>
        <taxon>Perkinsida</taxon>
        <taxon>Perkinsidae</taxon>
        <taxon>Perkinsus</taxon>
    </lineage>
</organism>
<sequence>MRLFLVIISLVLAAGLNLVYRSYQKGAYFTDRIFKLQCPKKKGIPCYGAVDLDVSPNNVVGFISMGILEELAKEEENAIRATLSDPAKKGRFGMIKLVEVSETVRGKGIGTRLLQYSIEQGRKTSDILALALQVDDGNAGAIKLYKRSGFVEVLHKYSLEHDLFSLFYERLQKDR</sequence>
<dbReference type="InterPro" id="IPR016181">
    <property type="entry name" value="Acyl_CoA_acyltransferase"/>
</dbReference>